<protein>
    <recommendedName>
        <fullName evidence="4">Fumarate hydratase</fullName>
    </recommendedName>
</protein>
<feature type="transmembrane region" description="Helical" evidence="1">
    <location>
        <begin position="53"/>
        <end position="75"/>
    </location>
</feature>
<dbReference type="EMBL" id="BAAAKW010000002">
    <property type="protein sequence ID" value="GAA1205820.1"/>
    <property type="molecule type" value="Genomic_DNA"/>
</dbReference>
<accession>A0ABP4FY32</accession>
<gene>
    <name evidence="2" type="ORF">GCM10009655_01070</name>
</gene>
<keyword evidence="1" id="KW-0812">Transmembrane</keyword>
<comment type="caution">
    <text evidence="2">The sequence shown here is derived from an EMBL/GenBank/DDBJ whole genome shotgun (WGS) entry which is preliminary data.</text>
</comment>
<keyword evidence="1" id="KW-1133">Transmembrane helix</keyword>
<keyword evidence="3" id="KW-1185">Reference proteome</keyword>
<dbReference type="Proteomes" id="UP001500943">
    <property type="component" value="Unassembled WGS sequence"/>
</dbReference>
<evidence type="ECO:0008006" key="4">
    <source>
        <dbReference type="Google" id="ProtNLM"/>
    </source>
</evidence>
<evidence type="ECO:0000313" key="2">
    <source>
        <dbReference type="EMBL" id="GAA1205820.1"/>
    </source>
</evidence>
<evidence type="ECO:0000313" key="3">
    <source>
        <dbReference type="Proteomes" id="UP001500943"/>
    </source>
</evidence>
<sequence length="255" mass="27595">MGSNWWFLAVPLALVAVWAIFAPRNQWRSLFSWSVGNTHSSEPGGAAFAYRQLIAAVALSVALLTIVLSVVASAAREPVEPPRANDIEQAWGTPEPLLVYRTFQTSRSIDETLVDVPIESYLPVNDEERAPLYLLDLEPFSRLGTTNIPGYIGSTPSETDSTISRADVVVKVRGPLLCIPRRVVAIETPERVQLAVMYGLPTPRDGSEPDNAEGCPLGEDLAGSVLIPITLSDPIGERTVETLDGAPLTMVDLGY</sequence>
<organism evidence="2 3">
    <name type="scientific">Rhodoglobus aureus</name>
    <dbReference type="NCBI Taxonomy" id="191497"/>
    <lineage>
        <taxon>Bacteria</taxon>
        <taxon>Bacillati</taxon>
        <taxon>Actinomycetota</taxon>
        <taxon>Actinomycetes</taxon>
        <taxon>Micrococcales</taxon>
        <taxon>Microbacteriaceae</taxon>
        <taxon>Rhodoglobus</taxon>
    </lineage>
</organism>
<feature type="transmembrane region" description="Helical" evidence="1">
    <location>
        <begin position="6"/>
        <end position="23"/>
    </location>
</feature>
<evidence type="ECO:0000256" key="1">
    <source>
        <dbReference type="SAM" id="Phobius"/>
    </source>
</evidence>
<reference evidence="3" key="1">
    <citation type="journal article" date="2019" name="Int. J. Syst. Evol. Microbiol.">
        <title>The Global Catalogue of Microorganisms (GCM) 10K type strain sequencing project: providing services to taxonomists for standard genome sequencing and annotation.</title>
        <authorList>
            <consortium name="The Broad Institute Genomics Platform"/>
            <consortium name="The Broad Institute Genome Sequencing Center for Infectious Disease"/>
            <person name="Wu L."/>
            <person name="Ma J."/>
        </authorList>
    </citation>
    <scope>NUCLEOTIDE SEQUENCE [LARGE SCALE GENOMIC DNA]</scope>
    <source>
        <strain evidence="3">JCM 12762</strain>
    </source>
</reference>
<keyword evidence="1" id="KW-0472">Membrane</keyword>
<proteinExistence type="predicted"/>
<dbReference type="RefSeq" id="WP_343922226.1">
    <property type="nucleotide sequence ID" value="NZ_BAAAKW010000002.1"/>
</dbReference>
<name>A0ABP4FY32_9MICO</name>